<feature type="region of interest" description="Disordered" evidence="2">
    <location>
        <begin position="140"/>
        <end position="412"/>
    </location>
</feature>
<organism evidence="3 4">
    <name type="scientific">Miscanthus lutarioriparius</name>
    <dbReference type="NCBI Taxonomy" id="422564"/>
    <lineage>
        <taxon>Eukaryota</taxon>
        <taxon>Viridiplantae</taxon>
        <taxon>Streptophyta</taxon>
        <taxon>Embryophyta</taxon>
        <taxon>Tracheophyta</taxon>
        <taxon>Spermatophyta</taxon>
        <taxon>Magnoliopsida</taxon>
        <taxon>Liliopsida</taxon>
        <taxon>Poales</taxon>
        <taxon>Poaceae</taxon>
        <taxon>PACMAD clade</taxon>
        <taxon>Panicoideae</taxon>
        <taxon>Andropogonodae</taxon>
        <taxon>Andropogoneae</taxon>
        <taxon>Saccharinae</taxon>
        <taxon>Miscanthus</taxon>
    </lineage>
</organism>
<dbReference type="OrthoDB" id="10677171at2759"/>
<feature type="compositionally biased region" description="Polar residues" evidence="2">
    <location>
        <begin position="250"/>
        <end position="262"/>
    </location>
</feature>
<feature type="compositionally biased region" description="Basic and acidic residues" evidence="2">
    <location>
        <begin position="162"/>
        <end position="178"/>
    </location>
</feature>
<feature type="coiled-coil region" evidence="1">
    <location>
        <begin position="443"/>
        <end position="501"/>
    </location>
</feature>
<feature type="compositionally biased region" description="Acidic residues" evidence="2">
    <location>
        <begin position="226"/>
        <end position="235"/>
    </location>
</feature>
<protein>
    <submittedName>
        <fullName evidence="3">Uncharacterized protein</fullName>
    </submittedName>
</protein>
<comment type="caution">
    <text evidence="3">The sequence shown here is derived from an EMBL/GenBank/DDBJ whole genome shotgun (WGS) entry which is preliminary data.</text>
</comment>
<dbReference type="Proteomes" id="UP000604825">
    <property type="component" value="Unassembled WGS sequence"/>
</dbReference>
<evidence type="ECO:0000256" key="2">
    <source>
        <dbReference type="SAM" id="MobiDB-lite"/>
    </source>
</evidence>
<evidence type="ECO:0000256" key="1">
    <source>
        <dbReference type="SAM" id="Coils"/>
    </source>
</evidence>
<sequence length="504" mass="56636">MVQWSSPLNKNDETQIPDLLELIKGVREKGLTGARVYISFLWRRIQPIKQRCTPGYLYQRANEPSRNLPEEFPTSRALLYTKKYLGVSTSPEAVAEYFIGNPPLEDRTNLYVSPAPLDPNAVEDYVRLTRIAGEVPHLFRNKQTSDESDEEIEDYFPSSSDDEQKKSGGKASKDKEESSSTPKRPAEAGIIAPVPKRARTAHPRRTAPKDIVRPSAVEEQSIQQVDSEEMIDEDVLPLASAPSVEREETTQAPVKNSAQEQSEAGLKPGSSKPSTTHQASEAEEMVMKAPKLPIRRPRRVSTKGTPTTLKPAAEIQKNPNEGRSQESAAPESREGPQIMGDDAGEPQSCPMEPEVQAESTVVEENAFPVPAAQQEETPTPAVASSSIPTRESTPIEEIEEIPRVPSSVRREELPMAEGDFRIDYYNPDDRAEPPTEFDLVYHEAEAEDNIQELRNLMKRASEYTEKVANESIQKTEFIRRMTIYHMKAERLEKELERERAKFQE</sequence>
<name>A0A811QSZ6_9POAL</name>
<keyword evidence="4" id="KW-1185">Reference proteome</keyword>
<dbReference type="EMBL" id="CAJGYO010000012">
    <property type="protein sequence ID" value="CAD6264213.1"/>
    <property type="molecule type" value="Genomic_DNA"/>
</dbReference>
<gene>
    <name evidence="3" type="ORF">NCGR_LOCUS47518</name>
</gene>
<feature type="compositionally biased region" description="Polar residues" evidence="2">
    <location>
        <begin position="374"/>
        <end position="386"/>
    </location>
</feature>
<feature type="compositionally biased region" description="Polar residues" evidence="2">
    <location>
        <begin position="317"/>
        <end position="327"/>
    </location>
</feature>
<feature type="compositionally biased region" description="Basic residues" evidence="2">
    <location>
        <begin position="196"/>
        <end position="206"/>
    </location>
</feature>
<proteinExistence type="predicted"/>
<accession>A0A811QSZ6</accession>
<dbReference type="AlphaFoldDB" id="A0A811QSZ6"/>
<reference evidence="3" key="1">
    <citation type="submission" date="2020-10" db="EMBL/GenBank/DDBJ databases">
        <authorList>
            <person name="Han B."/>
            <person name="Lu T."/>
            <person name="Zhao Q."/>
            <person name="Huang X."/>
            <person name="Zhao Y."/>
        </authorList>
    </citation>
    <scope>NUCLEOTIDE SEQUENCE</scope>
</reference>
<evidence type="ECO:0000313" key="3">
    <source>
        <dbReference type="EMBL" id="CAD6264213.1"/>
    </source>
</evidence>
<keyword evidence="1" id="KW-0175">Coiled coil</keyword>
<evidence type="ECO:0000313" key="4">
    <source>
        <dbReference type="Proteomes" id="UP000604825"/>
    </source>
</evidence>